<dbReference type="PANTHER" id="PTHR47135">
    <property type="entry name" value="FIBRONECTIN TYPE III DOMAIN-CONTAINING PROTEIN 7"/>
    <property type="match status" value="1"/>
</dbReference>
<dbReference type="PANTHER" id="PTHR47135:SF4">
    <property type="match status" value="1"/>
</dbReference>
<dbReference type="SUPFAM" id="SSF49265">
    <property type="entry name" value="Fibronectin type III"/>
    <property type="match status" value="2"/>
</dbReference>
<gene>
    <name evidence="2" type="ORF">D9C73_013831</name>
</gene>
<dbReference type="Gene3D" id="2.60.40.10">
    <property type="entry name" value="Immunoglobulins"/>
    <property type="match status" value="2"/>
</dbReference>
<dbReference type="EMBL" id="CM014089">
    <property type="protein sequence ID" value="TKS79938.1"/>
    <property type="molecule type" value="Genomic_DNA"/>
</dbReference>
<dbReference type="InterPro" id="IPR003961">
    <property type="entry name" value="FN3_dom"/>
</dbReference>
<reference evidence="2 3" key="1">
    <citation type="submission" date="2019-01" db="EMBL/GenBank/DDBJ databases">
        <title>Genome Assembly of Collichthys lucidus.</title>
        <authorList>
            <person name="Cai M."/>
            <person name="Xiao S."/>
        </authorList>
    </citation>
    <scope>NUCLEOTIDE SEQUENCE [LARGE SCALE GENOMIC DNA]</scope>
    <source>
        <strain evidence="2">JT15FE1705JMU</strain>
        <tissue evidence="2">Muscle</tissue>
    </source>
</reference>
<dbReference type="CDD" id="cd00063">
    <property type="entry name" value="FN3"/>
    <property type="match status" value="1"/>
</dbReference>
<dbReference type="AlphaFoldDB" id="A0A4U5UYA7"/>
<dbReference type="Pfam" id="PF00041">
    <property type="entry name" value="fn3"/>
    <property type="match status" value="1"/>
</dbReference>
<dbReference type="Proteomes" id="UP000298787">
    <property type="component" value="Chromosome 12"/>
</dbReference>
<evidence type="ECO:0000313" key="2">
    <source>
        <dbReference type="EMBL" id="TKS79938.1"/>
    </source>
</evidence>
<dbReference type="InterPro" id="IPR013783">
    <property type="entry name" value="Ig-like_fold"/>
</dbReference>
<protein>
    <submittedName>
        <fullName evidence="2">Fibronectin type III domain-containing protein 7</fullName>
    </submittedName>
</protein>
<evidence type="ECO:0000259" key="1">
    <source>
        <dbReference type="PROSITE" id="PS50853"/>
    </source>
</evidence>
<evidence type="ECO:0000313" key="3">
    <source>
        <dbReference type="Proteomes" id="UP000298787"/>
    </source>
</evidence>
<dbReference type="InterPro" id="IPR036116">
    <property type="entry name" value="FN3_sf"/>
</dbReference>
<accession>A0A4U5UYA7</accession>
<keyword evidence="3" id="KW-1185">Reference proteome</keyword>
<feature type="domain" description="Fibronectin type-III" evidence="1">
    <location>
        <begin position="106"/>
        <end position="196"/>
    </location>
</feature>
<dbReference type="PROSITE" id="PS50853">
    <property type="entry name" value="FN3"/>
    <property type="match status" value="1"/>
</dbReference>
<proteinExistence type="predicted"/>
<name>A0A4U5UYA7_COLLU</name>
<organism evidence="2 3">
    <name type="scientific">Collichthys lucidus</name>
    <name type="common">Big head croaker</name>
    <name type="synonym">Sciaena lucida</name>
    <dbReference type="NCBI Taxonomy" id="240159"/>
    <lineage>
        <taxon>Eukaryota</taxon>
        <taxon>Metazoa</taxon>
        <taxon>Chordata</taxon>
        <taxon>Craniata</taxon>
        <taxon>Vertebrata</taxon>
        <taxon>Euteleostomi</taxon>
        <taxon>Actinopterygii</taxon>
        <taxon>Neopterygii</taxon>
        <taxon>Teleostei</taxon>
        <taxon>Neoteleostei</taxon>
        <taxon>Acanthomorphata</taxon>
        <taxon>Eupercaria</taxon>
        <taxon>Sciaenidae</taxon>
        <taxon>Collichthys</taxon>
    </lineage>
</organism>
<sequence>MDDNCSSIFSQAVAFNSAPCPPQNLSAEVSCLSKDMTISWDAVREADYFLVSVTVDDEGISKTLGTTNTAASISSVTCGRTFSVQATSVIGSCSSQHSHTVSALSAPCQPQGISGRIDCVTNSAWISWNASAGADSYMVLAVGGDNLTANCSTSTNTTCEVEDLACGTLYNFTVTAYNRQCASQPSATIQLQTAPCTLAGITAVAQCHNSSILVMWDLMDGDESNTVYRVTAEARDQTYLSCNSTGTSCYLYGAQCDFRYSIIVAASSDQCSSMRSPPVRISMGK</sequence>